<proteinExistence type="inferred from homology"/>
<gene>
    <name evidence="6" type="ORF">BN1221_01867</name>
</gene>
<dbReference type="GO" id="GO:0043565">
    <property type="term" value="F:sequence-specific DNA binding"/>
    <property type="evidence" value="ECO:0007669"/>
    <property type="project" value="TreeGrafter"/>
</dbReference>
<dbReference type="Proteomes" id="UP000044377">
    <property type="component" value="Unassembled WGS sequence"/>
</dbReference>
<evidence type="ECO:0000259" key="5">
    <source>
        <dbReference type="PROSITE" id="PS50931"/>
    </source>
</evidence>
<evidence type="ECO:0000256" key="4">
    <source>
        <dbReference type="ARBA" id="ARBA00023163"/>
    </source>
</evidence>
<dbReference type="Pfam" id="PF03466">
    <property type="entry name" value="LysR_substrate"/>
    <property type="match status" value="1"/>
</dbReference>
<dbReference type="PROSITE" id="PS50931">
    <property type="entry name" value="HTH_LYSR"/>
    <property type="match status" value="1"/>
</dbReference>
<dbReference type="SUPFAM" id="SSF53850">
    <property type="entry name" value="Periplasmic binding protein-like II"/>
    <property type="match status" value="1"/>
</dbReference>
<comment type="similarity">
    <text evidence="1">Belongs to the LysR transcriptional regulatory family.</text>
</comment>
<dbReference type="InterPro" id="IPR058163">
    <property type="entry name" value="LysR-type_TF_proteobact-type"/>
</dbReference>
<keyword evidence="7" id="KW-1185">Reference proteome</keyword>
<dbReference type="STRING" id="1109412.BN1221_01867"/>
<dbReference type="OrthoDB" id="9786526at2"/>
<dbReference type="EMBL" id="CGIG01000001">
    <property type="protein sequence ID" value="CPR16054.1"/>
    <property type="molecule type" value="Genomic_DNA"/>
</dbReference>
<dbReference type="SUPFAM" id="SSF46785">
    <property type="entry name" value="Winged helix' DNA-binding domain"/>
    <property type="match status" value="1"/>
</dbReference>
<dbReference type="RefSeq" id="WP_048637069.1">
    <property type="nucleotide sequence ID" value="NZ_CGIG01000001.1"/>
</dbReference>
<dbReference type="FunFam" id="3.40.190.290:FF:000001">
    <property type="entry name" value="Transcriptional regulator, LysR family"/>
    <property type="match status" value="1"/>
</dbReference>
<organism evidence="6 7">
    <name type="scientific">Brenneria goodwinii</name>
    <dbReference type="NCBI Taxonomy" id="1109412"/>
    <lineage>
        <taxon>Bacteria</taxon>
        <taxon>Pseudomonadati</taxon>
        <taxon>Pseudomonadota</taxon>
        <taxon>Gammaproteobacteria</taxon>
        <taxon>Enterobacterales</taxon>
        <taxon>Pectobacteriaceae</taxon>
        <taxon>Brenneria</taxon>
    </lineage>
</organism>
<dbReference type="InterPro" id="IPR036390">
    <property type="entry name" value="WH_DNA-bd_sf"/>
</dbReference>
<dbReference type="InterPro" id="IPR005119">
    <property type="entry name" value="LysR_subst-bd"/>
</dbReference>
<sequence>MSTVNDLFFFSRIAASGSLTAVARELGLSLPAVSKRLTQLEKRLGVQLIQRTTRRLDLTAEGMLYAEGALPILKEIAELESAVAKNQRSLCGKLSVNASFGFGRRYVAPLISSFSRLHPGLEVQLQLSSQPINLLDAAIDIDIRVGEPPDSRLIARKLLDNPRILCASPAYIDRVGTPQTVADLSAHNCIVLRQYESDYALWRFYRSGKEFTHKVYGSLSSNDGEVIMHYALDGHGIILRSFWDVREYLERGELIALLIDFEIPAADIHAVYQQRRHVPARITAFIDYLTEHLV</sequence>
<dbReference type="FunFam" id="1.10.10.10:FF:000001">
    <property type="entry name" value="LysR family transcriptional regulator"/>
    <property type="match status" value="1"/>
</dbReference>
<dbReference type="Gene3D" id="1.10.10.10">
    <property type="entry name" value="Winged helix-like DNA-binding domain superfamily/Winged helix DNA-binding domain"/>
    <property type="match status" value="1"/>
</dbReference>
<keyword evidence="2" id="KW-0805">Transcription regulation</keyword>
<dbReference type="Pfam" id="PF00126">
    <property type="entry name" value="HTH_1"/>
    <property type="match status" value="1"/>
</dbReference>
<protein>
    <submittedName>
        <fullName evidence="6">Transcriptional regulator, LysR family</fullName>
    </submittedName>
</protein>
<keyword evidence="3" id="KW-0238">DNA-binding</keyword>
<evidence type="ECO:0000256" key="3">
    <source>
        <dbReference type="ARBA" id="ARBA00023125"/>
    </source>
</evidence>
<evidence type="ECO:0000313" key="6">
    <source>
        <dbReference type="EMBL" id="CPR16054.1"/>
    </source>
</evidence>
<dbReference type="CDD" id="cd08479">
    <property type="entry name" value="PBP2_CrgA_like_9"/>
    <property type="match status" value="1"/>
</dbReference>
<dbReference type="PRINTS" id="PR00039">
    <property type="entry name" value="HTHLYSR"/>
</dbReference>
<dbReference type="InterPro" id="IPR000847">
    <property type="entry name" value="LysR_HTH_N"/>
</dbReference>
<dbReference type="PANTHER" id="PTHR30537:SF5">
    <property type="entry name" value="HTH-TYPE TRANSCRIPTIONAL ACTIVATOR TTDR-RELATED"/>
    <property type="match status" value="1"/>
</dbReference>
<dbReference type="PANTHER" id="PTHR30537">
    <property type="entry name" value="HTH-TYPE TRANSCRIPTIONAL REGULATOR"/>
    <property type="match status" value="1"/>
</dbReference>
<reference evidence="7" key="1">
    <citation type="submission" date="2015-01" db="EMBL/GenBank/DDBJ databases">
        <authorList>
            <person name="Paterson Steve"/>
        </authorList>
    </citation>
    <scope>NUCLEOTIDE SEQUENCE [LARGE SCALE GENOMIC DNA]</scope>
    <source>
        <strain evidence="7">OBR1</strain>
    </source>
</reference>
<evidence type="ECO:0000256" key="1">
    <source>
        <dbReference type="ARBA" id="ARBA00009437"/>
    </source>
</evidence>
<dbReference type="GO" id="GO:0006351">
    <property type="term" value="P:DNA-templated transcription"/>
    <property type="evidence" value="ECO:0007669"/>
    <property type="project" value="TreeGrafter"/>
</dbReference>
<dbReference type="GO" id="GO:0003700">
    <property type="term" value="F:DNA-binding transcription factor activity"/>
    <property type="evidence" value="ECO:0007669"/>
    <property type="project" value="InterPro"/>
</dbReference>
<feature type="domain" description="HTH lysR-type" evidence="5">
    <location>
        <begin position="1"/>
        <end position="59"/>
    </location>
</feature>
<dbReference type="Gene3D" id="3.40.190.290">
    <property type="match status" value="1"/>
</dbReference>
<dbReference type="InterPro" id="IPR036388">
    <property type="entry name" value="WH-like_DNA-bd_sf"/>
</dbReference>
<dbReference type="AlphaFoldDB" id="A0A0G4JU30"/>
<evidence type="ECO:0000313" key="7">
    <source>
        <dbReference type="Proteomes" id="UP000044377"/>
    </source>
</evidence>
<name>A0A0G4JU30_9GAMM</name>
<evidence type="ECO:0000256" key="2">
    <source>
        <dbReference type="ARBA" id="ARBA00023015"/>
    </source>
</evidence>
<accession>A0A0G4JU30</accession>
<keyword evidence="4" id="KW-0804">Transcription</keyword>